<evidence type="ECO:0000256" key="6">
    <source>
        <dbReference type="ARBA" id="ARBA00022840"/>
    </source>
</evidence>
<proteinExistence type="inferred from homology"/>
<dbReference type="AlphaFoldDB" id="D0LSS5"/>
<evidence type="ECO:0000256" key="2">
    <source>
        <dbReference type="ARBA" id="ARBA00012513"/>
    </source>
</evidence>
<dbReference type="KEGG" id="hoh:Hoch_4807"/>
<feature type="compositionally biased region" description="Low complexity" evidence="8">
    <location>
        <begin position="41"/>
        <end position="50"/>
    </location>
</feature>
<dbReference type="InterPro" id="IPR011009">
    <property type="entry name" value="Kinase-like_dom_sf"/>
</dbReference>
<dbReference type="GO" id="GO:0004674">
    <property type="term" value="F:protein serine/threonine kinase activity"/>
    <property type="evidence" value="ECO:0007669"/>
    <property type="project" value="UniProtKB-KW"/>
</dbReference>
<evidence type="ECO:0000256" key="3">
    <source>
        <dbReference type="ARBA" id="ARBA00022679"/>
    </source>
</evidence>
<sequence>MNRPNHAQPGQPFAGSSPGDDSDGRTIADPRVAAAVTGRPVSASGVVAASDAHTQIAPGIDRAKLARPPAASVEAADAHTQIAPSAERTQIAPGGARAAAPPPRPAVAPPRAAVAPPQTGASHSQGELSEAPSHTPMSGAISSAFRAYQPPSDLPQAGTRIHQYELIRELGRGGMGAVFLARDTKLGRRVAIKFLQSNQQAELNERFKIEARATARCSHENIVIIHEVDEYQGNPYMVLEYLSGQPLSGLINAEGKRVPPGRAVEIITSVVKALACAHQHEIVHRDLKPDNIFLTDGGTVKVLDFGIAKLVHQQQMPSEGGAGGLAARLAAAEKMDTSELTRAGSLIGTIPYMSPEQWMGFGVDHQTDIWAVGILLFKMVAGHHPLAPLRGQQLMVTAMLDQPMPSVREAVPDLPDGLVHVIDRCLQKHKEQRYGSAEELLEALQPLAPGRFARRLRVDESPYAGLSAFQETDAARFFGRNTEIAAMVTRLRDRPLIGVVGPSGVGKSSFVRAGVVPALKQSGESWESVVIRPGRSPLAALAGVAASMLNTSASNSAVSSTTIESDISEQKNYQQRLMNEPGFLGTVLRSRARKRGQKILLFIDQFEELYTLNPDPRERMAFTACLAGVADDATTPLRVALSIRSDFLDRAAEDPRFMAELSQGLFFLMPPGRGALREAIVMPAEMAGYRFESERMVGHMIETLENTSGALPLLQFTATKLWEARDRGRKLLSESSYHAMGGTEGALASHADAVMGELTPHAQNLVRTIFLRLVTPERTRAIVSVSELAELHEQRSEVERLIEHLVSARLLVVQTSESSGTASVEIVHESLLHSWPRLRTWLDENQDDAAFLEQLRNASRQWDQKGRPGGLLWRGEAAVEAKRFVHRYRGQVTKVEQEFLAAVLRLSTRSTRVRRAAVIAAMLALVMVAAGSTVAMVRIKQAETRAQAQAAAAVEAEEKVRNQNRSLETALEKQKLAEAEAKEALAEAQAANEEVMKGQEKLAAANGNLRDALERANRAKQRARRERMRAERNEKLAQDAALEATRLNDELKDALERERERLARLENQLGSPIVEELH</sequence>
<dbReference type="Pfam" id="PF00069">
    <property type="entry name" value="Pkinase"/>
    <property type="match status" value="1"/>
</dbReference>
<protein>
    <recommendedName>
        <fullName evidence="2">non-specific serine/threonine protein kinase</fullName>
        <ecNumber evidence="2">2.7.11.1</ecNumber>
    </recommendedName>
</protein>
<evidence type="ECO:0000313" key="12">
    <source>
        <dbReference type="Proteomes" id="UP000001880"/>
    </source>
</evidence>
<dbReference type="HOGENOM" id="CLU_006217_0_0_7"/>
<dbReference type="InterPro" id="IPR049052">
    <property type="entry name" value="nSTAND1"/>
</dbReference>
<keyword evidence="11" id="KW-0723">Serine/threonine-protein kinase</keyword>
<dbReference type="CDD" id="cd14014">
    <property type="entry name" value="STKc_PknB_like"/>
    <property type="match status" value="1"/>
</dbReference>
<organism evidence="11 12">
    <name type="scientific">Haliangium ochraceum (strain DSM 14365 / JCM 11303 / SMP-2)</name>
    <dbReference type="NCBI Taxonomy" id="502025"/>
    <lineage>
        <taxon>Bacteria</taxon>
        <taxon>Pseudomonadati</taxon>
        <taxon>Myxococcota</taxon>
        <taxon>Polyangia</taxon>
        <taxon>Haliangiales</taxon>
        <taxon>Kofleriaceae</taxon>
        <taxon>Haliangium</taxon>
    </lineage>
</organism>
<dbReference type="RefSeq" id="WP_012829895.1">
    <property type="nucleotide sequence ID" value="NC_013440.1"/>
</dbReference>
<dbReference type="Gene3D" id="3.40.50.300">
    <property type="entry name" value="P-loop containing nucleotide triphosphate hydrolases"/>
    <property type="match status" value="1"/>
</dbReference>
<dbReference type="GO" id="GO:0005524">
    <property type="term" value="F:ATP binding"/>
    <property type="evidence" value="ECO:0007669"/>
    <property type="project" value="UniProtKB-UniRule"/>
</dbReference>
<dbReference type="InterPro" id="IPR017441">
    <property type="entry name" value="Protein_kinase_ATP_BS"/>
</dbReference>
<keyword evidence="9" id="KW-0472">Membrane</keyword>
<dbReference type="STRING" id="502025.Hoch_4807"/>
<dbReference type="PROSITE" id="PS50011">
    <property type="entry name" value="PROTEIN_KINASE_DOM"/>
    <property type="match status" value="1"/>
</dbReference>
<dbReference type="SMART" id="SM00220">
    <property type="entry name" value="S_TKc"/>
    <property type="match status" value="1"/>
</dbReference>
<dbReference type="InterPro" id="IPR027417">
    <property type="entry name" value="P-loop_NTPase"/>
</dbReference>
<dbReference type="eggNOG" id="COG1672">
    <property type="taxonomic scope" value="Bacteria"/>
</dbReference>
<keyword evidence="3" id="KW-0808">Transferase</keyword>
<dbReference type="PANTHER" id="PTHR43671:SF13">
    <property type="entry name" value="SERINE_THREONINE-PROTEIN KINASE NEK2"/>
    <property type="match status" value="1"/>
</dbReference>
<dbReference type="InterPro" id="IPR008271">
    <property type="entry name" value="Ser/Thr_kinase_AS"/>
</dbReference>
<keyword evidence="9" id="KW-0812">Transmembrane</keyword>
<feature type="region of interest" description="Disordered" evidence="8">
    <location>
        <begin position="1016"/>
        <end position="1041"/>
    </location>
</feature>
<feature type="compositionally biased region" description="Basic residues" evidence="8">
    <location>
        <begin position="1018"/>
        <end position="1027"/>
    </location>
</feature>
<evidence type="ECO:0000313" key="11">
    <source>
        <dbReference type="EMBL" id="ACY17297.1"/>
    </source>
</evidence>
<dbReference type="Pfam" id="PF20703">
    <property type="entry name" value="nSTAND1"/>
    <property type="match status" value="1"/>
</dbReference>
<feature type="region of interest" description="Disordered" evidence="8">
    <location>
        <begin position="1"/>
        <end position="138"/>
    </location>
</feature>
<feature type="binding site" evidence="7">
    <location>
        <position position="193"/>
    </location>
    <ligand>
        <name>ATP</name>
        <dbReference type="ChEBI" id="CHEBI:30616"/>
    </ligand>
</feature>
<keyword evidence="5 11" id="KW-0418">Kinase</keyword>
<evidence type="ECO:0000256" key="1">
    <source>
        <dbReference type="ARBA" id="ARBA00010886"/>
    </source>
</evidence>
<dbReference type="eggNOG" id="COG0515">
    <property type="taxonomic scope" value="Bacteria"/>
</dbReference>
<dbReference type="SUPFAM" id="SSF52540">
    <property type="entry name" value="P-loop containing nucleoside triphosphate hydrolases"/>
    <property type="match status" value="1"/>
</dbReference>
<feature type="domain" description="Protein kinase" evidence="10">
    <location>
        <begin position="164"/>
        <end position="448"/>
    </location>
</feature>
<keyword evidence="4 7" id="KW-0547">Nucleotide-binding</keyword>
<dbReference type="InterPro" id="IPR000719">
    <property type="entry name" value="Prot_kinase_dom"/>
</dbReference>
<dbReference type="PROSITE" id="PS00107">
    <property type="entry name" value="PROTEIN_KINASE_ATP"/>
    <property type="match status" value="1"/>
</dbReference>
<dbReference type="EC" id="2.7.11.1" evidence="2"/>
<dbReference type="Gene3D" id="3.30.200.20">
    <property type="entry name" value="Phosphorylase Kinase, domain 1"/>
    <property type="match status" value="1"/>
</dbReference>
<keyword evidence="12" id="KW-1185">Reference proteome</keyword>
<dbReference type="Proteomes" id="UP000001880">
    <property type="component" value="Chromosome"/>
</dbReference>
<dbReference type="PROSITE" id="PS00108">
    <property type="entry name" value="PROTEIN_KINASE_ST"/>
    <property type="match status" value="1"/>
</dbReference>
<reference evidence="11 12" key="1">
    <citation type="journal article" date="2010" name="Stand. Genomic Sci.">
        <title>Complete genome sequence of Haliangium ochraceum type strain (SMP-2).</title>
        <authorList>
            <consortium name="US DOE Joint Genome Institute (JGI-PGF)"/>
            <person name="Ivanova N."/>
            <person name="Daum C."/>
            <person name="Lang E."/>
            <person name="Abt B."/>
            <person name="Kopitz M."/>
            <person name="Saunders E."/>
            <person name="Lapidus A."/>
            <person name="Lucas S."/>
            <person name="Glavina Del Rio T."/>
            <person name="Nolan M."/>
            <person name="Tice H."/>
            <person name="Copeland A."/>
            <person name="Cheng J.F."/>
            <person name="Chen F."/>
            <person name="Bruce D."/>
            <person name="Goodwin L."/>
            <person name="Pitluck S."/>
            <person name="Mavromatis K."/>
            <person name="Pati A."/>
            <person name="Mikhailova N."/>
            <person name="Chen A."/>
            <person name="Palaniappan K."/>
            <person name="Land M."/>
            <person name="Hauser L."/>
            <person name="Chang Y.J."/>
            <person name="Jeffries C.D."/>
            <person name="Detter J.C."/>
            <person name="Brettin T."/>
            <person name="Rohde M."/>
            <person name="Goker M."/>
            <person name="Bristow J."/>
            <person name="Markowitz V."/>
            <person name="Eisen J.A."/>
            <person name="Hugenholtz P."/>
            <person name="Kyrpides N.C."/>
            <person name="Klenk H.P."/>
        </authorList>
    </citation>
    <scope>NUCLEOTIDE SEQUENCE [LARGE SCALE GENOMIC DNA]</scope>
    <source>
        <strain evidence="12">DSM 14365 / CIP 107738 / JCM 11303 / AJ 13395 / SMP-2</strain>
    </source>
</reference>
<evidence type="ECO:0000256" key="4">
    <source>
        <dbReference type="ARBA" id="ARBA00022741"/>
    </source>
</evidence>
<name>D0LSS5_HALO1</name>
<comment type="similarity">
    <text evidence="1">Belongs to the protein kinase superfamily. NEK Ser/Thr protein kinase family. NIMA subfamily.</text>
</comment>
<dbReference type="EMBL" id="CP001804">
    <property type="protein sequence ID" value="ACY17297.1"/>
    <property type="molecule type" value="Genomic_DNA"/>
</dbReference>
<accession>D0LSS5</accession>
<evidence type="ECO:0000256" key="8">
    <source>
        <dbReference type="SAM" id="MobiDB-lite"/>
    </source>
</evidence>
<feature type="compositionally biased region" description="Basic and acidic residues" evidence="8">
    <location>
        <begin position="1028"/>
        <end position="1037"/>
    </location>
</feature>
<keyword evidence="6 7" id="KW-0067">ATP-binding</keyword>
<evidence type="ECO:0000256" key="5">
    <source>
        <dbReference type="ARBA" id="ARBA00022777"/>
    </source>
</evidence>
<gene>
    <name evidence="11" type="ordered locus">Hoch_4807</name>
</gene>
<evidence type="ECO:0000256" key="7">
    <source>
        <dbReference type="PROSITE-ProRule" id="PRU10141"/>
    </source>
</evidence>
<feature type="transmembrane region" description="Helical" evidence="9">
    <location>
        <begin position="916"/>
        <end position="937"/>
    </location>
</feature>
<evidence type="ECO:0000259" key="10">
    <source>
        <dbReference type="PROSITE" id="PS50011"/>
    </source>
</evidence>
<dbReference type="InterPro" id="IPR050660">
    <property type="entry name" value="NEK_Ser/Thr_kinase"/>
</dbReference>
<dbReference type="PANTHER" id="PTHR43671">
    <property type="entry name" value="SERINE/THREONINE-PROTEIN KINASE NEK"/>
    <property type="match status" value="1"/>
</dbReference>
<dbReference type="Gene3D" id="1.10.510.10">
    <property type="entry name" value="Transferase(Phosphotransferase) domain 1"/>
    <property type="match status" value="1"/>
</dbReference>
<evidence type="ECO:0000256" key="9">
    <source>
        <dbReference type="SAM" id="Phobius"/>
    </source>
</evidence>
<keyword evidence="9" id="KW-1133">Transmembrane helix</keyword>
<dbReference type="SUPFAM" id="SSF56112">
    <property type="entry name" value="Protein kinase-like (PK-like)"/>
    <property type="match status" value="1"/>
</dbReference>